<dbReference type="AlphaFoldDB" id="A0A1M6AMP4"/>
<feature type="domain" description="Recombinase" evidence="3">
    <location>
        <begin position="155"/>
        <end position="309"/>
    </location>
</feature>
<dbReference type="InterPro" id="IPR011109">
    <property type="entry name" value="DNA_bind_recombinase_dom"/>
</dbReference>
<gene>
    <name evidence="4" type="ORF">SAMN02745941_03701</name>
</gene>
<dbReference type="Pfam" id="PF00239">
    <property type="entry name" value="Resolvase"/>
    <property type="match status" value="1"/>
</dbReference>
<feature type="domain" description="Resolvase/invertase-type recombinase catalytic" evidence="2">
    <location>
        <begin position="2"/>
        <end position="147"/>
    </location>
</feature>
<evidence type="ECO:0000259" key="3">
    <source>
        <dbReference type="PROSITE" id="PS51737"/>
    </source>
</evidence>
<dbReference type="PROSITE" id="PS51737">
    <property type="entry name" value="RECOMBINASE_DNA_BIND"/>
    <property type="match status" value="1"/>
</dbReference>
<dbReference type="PANTHER" id="PTHR30461">
    <property type="entry name" value="DNA-INVERTASE FROM LAMBDOID PROPHAGE"/>
    <property type="match status" value="1"/>
</dbReference>
<dbReference type="SMART" id="SM00857">
    <property type="entry name" value="Resolvase"/>
    <property type="match status" value="1"/>
</dbReference>
<organism evidence="4 5">
    <name type="scientific">Clostridium intestinale DSM 6191</name>
    <dbReference type="NCBI Taxonomy" id="1121320"/>
    <lineage>
        <taxon>Bacteria</taxon>
        <taxon>Bacillati</taxon>
        <taxon>Bacillota</taxon>
        <taxon>Clostridia</taxon>
        <taxon>Eubacteriales</taxon>
        <taxon>Clostridiaceae</taxon>
        <taxon>Clostridium</taxon>
    </lineage>
</organism>
<dbReference type="EMBL" id="FQXU01000013">
    <property type="protein sequence ID" value="SHI37483.1"/>
    <property type="molecule type" value="Genomic_DNA"/>
</dbReference>
<dbReference type="Gene3D" id="3.90.1750.20">
    <property type="entry name" value="Putative Large Serine Recombinase, Chain B, Domain 2"/>
    <property type="match status" value="2"/>
</dbReference>
<feature type="coiled-coil region" evidence="1">
    <location>
        <begin position="390"/>
        <end position="417"/>
    </location>
</feature>
<keyword evidence="1" id="KW-0175">Coiled coil</keyword>
<dbReference type="PANTHER" id="PTHR30461:SF23">
    <property type="entry name" value="DNA RECOMBINASE-RELATED"/>
    <property type="match status" value="1"/>
</dbReference>
<dbReference type="PROSITE" id="PS51736">
    <property type="entry name" value="RECOMBINASES_3"/>
    <property type="match status" value="1"/>
</dbReference>
<evidence type="ECO:0000313" key="5">
    <source>
        <dbReference type="Proteomes" id="UP000184241"/>
    </source>
</evidence>
<protein>
    <submittedName>
        <fullName evidence="4">Site-specific DNA recombinase</fullName>
    </submittedName>
</protein>
<dbReference type="InterPro" id="IPR038109">
    <property type="entry name" value="DNA_bind_recomb_sf"/>
</dbReference>
<dbReference type="Gene3D" id="3.40.50.1390">
    <property type="entry name" value="Resolvase, N-terminal catalytic domain"/>
    <property type="match status" value="1"/>
</dbReference>
<evidence type="ECO:0000313" key="4">
    <source>
        <dbReference type="EMBL" id="SHI37483.1"/>
    </source>
</evidence>
<evidence type="ECO:0000256" key="1">
    <source>
        <dbReference type="SAM" id="Coils"/>
    </source>
</evidence>
<dbReference type="GO" id="GO:0000150">
    <property type="term" value="F:DNA strand exchange activity"/>
    <property type="evidence" value="ECO:0007669"/>
    <property type="project" value="InterPro"/>
</dbReference>
<dbReference type="Proteomes" id="UP000184241">
    <property type="component" value="Unassembled WGS sequence"/>
</dbReference>
<dbReference type="SUPFAM" id="SSF53041">
    <property type="entry name" value="Resolvase-like"/>
    <property type="match status" value="1"/>
</dbReference>
<name>A0A1M6AMP4_9CLOT</name>
<accession>A0A1M6AMP4</accession>
<dbReference type="Pfam" id="PF13408">
    <property type="entry name" value="Zn_ribbon_recom"/>
    <property type="match status" value="1"/>
</dbReference>
<dbReference type="InterPro" id="IPR025827">
    <property type="entry name" value="Zn_ribbon_recom_dom"/>
</dbReference>
<evidence type="ECO:0000259" key="2">
    <source>
        <dbReference type="PROSITE" id="PS51736"/>
    </source>
</evidence>
<dbReference type="CDD" id="cd00338">
    <property type="entry name" value="Ser_Recombinase"/>
    <property type="match status" value="1"/>
</dbReference>
<dbReference type="InterPro" id="IPR050639">
    <property type="entry name" value="SSR_resolvase"/>
</dbReference>
<dbReference type="InterPro" id="IPR006119">
    <property type="entry name" value="Resolv_N"/>
</dbReference>
<dbReference type="RefSeq" id="WP_073021938.1">
    <property type="nucleotide sequence ID" value="NZ_FQXU01000013.1"/>
</dbReference>
<dbReference type="InterPro" id="IPR036162">
    <property type="entry name" value="Resolvase-like_N_sf"/>
</dbReference>
<sequence length="533" mass="60675">MIAAIYSRKSRLSEKGESVENQIELCKQYGNNLGITDFLIYEDEGFSGGNTNRPNFQKLLSDAKKKRFNYLICYRLDRISRNVADFSTTLEMLQKNNIEFVSIKEQFDTSSPMGRAMVYISSVFAQLERETIAERIKDNMLELAKTGRWLGGTPPLGFKSVPVEYSGKENIKKMYKLEVVDNEMSIVKNIFSLYLEKRSTSTVSRHLCTNNVKGKNGGNFSRNTVLQILINPVYTFADDKIYNYFNEFGATLCNEFDGKHGLMVYNKREGGRKDKPVNEWIISAALHPGIIPSSEWLKCQEILKSNLSKPSPRSNTSNRFLLSGLVKCANCGSSMTAWSHLNKKINKLEKYYRCELRNRASTRCSTKMLNAYAAEDAIINALKNIDTKTIVNLYSSNENSEATKQELQNESNNLKKTISHNNMLIQGLIRKLALIEDSDTIKLIENELKTIKSENLSHEKRLSQINLDQMAAEDIDTKIISISSHIKTIKEFFDYIEDIDAKRVIIKEVIENITWDNETLEINLVGANASLNV</sequence>
<dbReference type="Pfam" id="PF07508">
    <property type="entry name" value="Recombinase"/>
    <property type="match status" value="1"/>
</dbReference>
<reference evidence="4 5" key="1">
    <citation type="submission" date="2016-11" db="EMBL/GenBank/DDBJ databases">
        <authorList>
            <person name="Jaros S."/>
            <person name="Januszkiewicz K."/>
            <person name="Wedrychowicz H."/>
        </authorList>
    </citation>
    <scope>NUCLEOTIDE SEQUENCE [LARGE SCALE GENOMIC DNA]</scope>
    <source>
        <strain evidence="4 5">DSM 6191</strain>
    </source>
</reference>
<proteinExistence type="predicted"/>
<dbReference type="GO" id="GO:0003677">
    <property type="term" value="F:DNA binding"/>
    <property type="evidence" value="ECO:0007669"/>
    <property type="project" value="InterPro"/>
</dbReference>